<dbReference type="Proteomes" id="UP000654573">
    <property type="component" value="Unassembled WGS sequence"/>
</dbReference>
<name>A0ABR7FHK8_9FIRM</name>
<feature type="domain" description="HD-GYP" evidence="1">
    <location>
        <begin position="13"/>
        <end position="224"/>
    </location>
</feature>
<dbReference type="Gene3D" id="1.10.3210.10">
    <property type="entry name" value="Hypothetical protein af1432"/>
    <property type="match status" value="1"/>
</dbReference>
<dbReference type="Pfam" id="PF13487">
    <property type="entry name" value="HD_5"/>
    <property type="match status" value="1"/>
</dbReference>
<dbReference type="InterPro" id="IPR003607">
    <property type="entry name" value="HD/PDEase_dom"/>
</dbReference>
<dbReference type="InterPro" id="IPR037522">
    <property type="entry name" value="HD_GYP_dom"/>
</dbReference>
<reference evidence="2 3" key="1">
    <citation type="submission" date="2020-08" db="EMBL/GenBank/DDBJ databases">
        <title>Genome public.</title>
        <authorList>
            <person name="Liu C."/>
            <person name="Sun Q."/>
        </authorList>
    </citation>
    <scope>NUCLEOTIDE SEQUENCE [LARGE SCALE GENOMIC DNA]</scope>
    <source>
        <strain evidence="2 3">NSJ-34</strain>
    </source>
</reference>
<keyword evidence="3" id="KW-1185">Reference proteome</keyword>
<gene>
    <name evidence="2" type="ORF">H8S76_20790</name>
</gene>
<comment type="caution">
    <text evidence="2">The sequence shown here is derived from an EMBL/GenBank/DDBJ whole genome shotgun (WGS) entry which is preliminary data.</text>
</comment>
<organism evidence="2 3">
    <name type="scientific">Blautia celeris</name>
    <dbReference type="NCBI Taxonomy" id="2763026"/>
    <lineage>
        <taxon>Bacteria</taxon>
        <taxon>Bacillati</taxon>
        <taxon>Bacillota</taxon>
        <taxon>Clostridia</taxon>
        <taxon>Lachnospirales</taxon>
        <taxon>Lachnospiraceae</taxon>
        <taxon>Blautia</taxon>
    </lineage>
</organism>
<protein>
    <recommendedName>
        <fullName evidence="1">HD-GYP domain-containing protein</fullName>
    </recommendedName>
</protein>
<dbReference type="CDD" id="cd00077">
    <property type="entry name" value="HDc"/>
    <property type="match status" value="1"/>
</dbReference>
<evidence type="ECO:0000313" key="3">
    <source>
        <dbReference type="Proteomes" id="UP000654573"/>
    </source>
</evidence>
<dbReference type="RefSeq" id="WP_186971094.1">
    <property type="nucleotide sequence ID" value="NZ_JACOOU010000011.1"/>
</dbReference>
<dbReference type="SUPFAM" id="SSF109604">
    <property type="entry name" value="HD-domain/PDEase-like"/>
    <property type="match status" value="1"/>
</dbReference>
<evidence type="ECO:0000313" key="2">
    <source>
        <dbReference type="EMBL" id="MBC5674689.1"/>
    </source>
</evidence>
<dbReference type="EMBL" id="JACOOU010000011">
    <property type="protein sequence ID" value="MBC5674689.1"/>
    <property type="molecule type" value="Genomic_DNA"/>
</dbReference>
<proteinExistence type="predicted"/>
<dbReference type="PROSITE" id="PS51832">
    <property type="entry name" value="HD_GYP"/>
    <property type="match status" value="1"/>
</dbReference>
<sequence length="231" mass="26548">MQEQLWMDLANGNQINRHQVYDSLPARMRMYSERVAYYVQILYHSALDMGIYENDAKLSRERQPYVWESVKLFDIGYAAVPDFLKQKPSLTAEEHRIMERHTTDGFAIVLGNPVEEEFFSLSEEEKLIISMGMDAAIGHHERWDGRGYPNHERGSAAPILGRMCAICNAYDKQTSTRLYPEGMPHEFACCEIVRESGFAYDPELVRAFIEAMPLFKKALCRSRGHELGGES</sequence>
<dbReference type="PANTHER" id="PTHR43155:SF2">
    <property type="entry name" value="CYCLIC DI-GMP PHOSPHODIESTERASE PA4108"/>
    <property type="match status" value="1"/>
</dbReference>
<accession>A0ABR7FHK8</accession>
<evidence type="ECO:0000259" key="1">
    <source>
        <dbReference type="PROSITE" id="PS51832"/>
    </source>
</evidence>
<dbReference type="PANTHER" id="PTHR43155">
    <property type="entry name" value="CYCLIC DI-GMP PHOSPHODIESTERASE PA4108-RELATED"/>
    <property type="match status" value="1"/>
</dbReference>